<sequence length="101" mass="11210">MHMTASRSARERKAAVEAGPLAKVRIDLDAEERFVYKIACTACVAKGGRPWSTYRSGADNAFMAAMDRWIFHLHEKHPTADAPCLAFLAAAQKRLHQGRAQ</sequence>
<dbReference type="EMBL" id="CZKA01000049">
    <property type="protein sequence ID" value="CUR58673.1"/>
    <property type="molecule type" value="Genomic_DNA"/>
</dbReference>
<dbReference type="AlphaFoldDB" id="A0A2P2C9M5"/>
<name>A0A2P2C9M5_9ZZZZ</name>
<reference evidence="1" key="1">
    <citation type="submission" date="2015-08" db="EMBL/GenBank/DDBJ databases">
        <authorList>
            <person name="Babu N.S."/>
            <person name="Beckwith C.J."/>
            <person name="Beseler K.G."/>
            <person name="Brison A."/>
            <person name="Carone J.V."/>
            <person name="Caskin T.P."/>
            <person name="Diamond M."/>
            <person name="Durham M.E."/>
            <person name="Foxe J.M."/>
            <person name="Go M."/>
            <person name="Henderson B.A."/>
            <person name="Jones I.B."/>
            <person name="McGettigan J.A."/>
            <person name="Micheletti S.J."/>
            <person name="Nasrallah M.E."/>
            <person name="Ortiz D."/>
            <person name="Piller C.R."/>
            <person name="Privatt S.R."/>
            <person name="Schneider S.L."/>
            <person name="Sharp S."/>
            <person name="Smith T.C."/>
            <person name="Stanton J.D."/>
            <person name="Ullery H.E."/>
            <person name="Wilson R.J."/>
            <person name="Serrano M.G."/>
            <person name="Buck G."/>
            <person name="Lee V."/>
            <person name="Wang Y."/>
            <person name="Carvalho R."/>
            <person name="Voegtly L."/>
            <person name="Shi R."/>
            <person name="Duckworth R."/>
            <person name="Johnson A."/>
            <person name="Loviza R."/>
            <person name="Walstead R."/>
            <person name="Shah Z."/>
            <person name="Kiflezghi M."/>
            <person name="Wade K."/>
            <person name="Ball S.L."/>
            <person name="Bradley K.W."/>
            <person name="Asai D.J."/>
            <person name="Bowman C.A."/>
            <person name="Russell D.A."/>
            <person name="Pope W.H."/>
            <person name="Jacobs-Sera D."/>
            <person name="Hendrix R.W."/>
            <person name="Hatfull G.F."/>
        </authorList>
    </citation>
    <scope>NUCLEOTIDE SEQUENCE</scope>
</reference>
<gene>
    <name evidence="1" type="ORF">NOCA2530032</name>
</gene>
<proteinExistence type="predicted"/>
<protein>
    <submittedName>
        <fullName evidence="1">Uncharacterized protein</fullName>
    </submittedName>
</protein>
<organism evidence="1">
    <name type="scientific">metagenome</name>
    <dbReference type="NCBI Taxonomy" id="256318"/>
    <lineage>
        <taxon>unclassified sequences</taxon>
        <taxon>metagenomes</taxon>
    </lineage>
</organism>
<evidence type="ECO:0000313" key="1">
    <source>
        <dbReference type="EMBL" id="CUR58673.1"/>
    </source>
</evidence>
<accession>A0A2P2C9M5</accession>